<dbReference type="InterPro" id="IPR013783">
    <property type="entry name" value="Ig-like_fold"/>
</dbReference>
<dbReference type="EMBL" id="BAAAQW010000003">
    <property type="protein sequence ID" value="GAA2198707.1"/>
    <property type="molecule type" value="Genomic_DNA"/>
</dbReference>
<keyword evidence="2" id="KW-0119">Carbohydrate metabolism</keyword>
<comment type="caution">
    <text evidence="5">The sequence shown here is derived from an EMBL/GenBank/DDBJ whole genome shotgun (WGS) entry which is preliminary data.</text>
</comment>
<evidence type="ECO:0000259" key="4">
    <source>
        <dbReference type="PROSITE" id="PS50853"/>
    </source>
</evidence>
<evidence type="ECO:0000313" key="6">
    <source>
        <dbReference type="Proteomes" id="UP001500432"/>
    </source>
</evidence>
<feature type="chain" id="PRO_5046735692" description="Fibronectin type-III domain-containing protein" evidence="3">
    <location>
        <begin position="36"/>
        <end position="565"/>
    </location>
</feature>
<evidence type="ECO:0000256" key="2">
    <source>
        <dbReference type="ARBA" id="ARBA00023326"/>
    </source>
</evidence>
<feature type="domain" description="Fibronectin type-III" evidence="4">
    <location>
        <begin position="188"/>
        <end position="286"/>
    </location>
</feature>
<keyword evidence="1" id="KW-0378">Hydrolase</keyword>
<feature type="signal peptide" evidence="3">
    <location>
        <begin position="1"/>
        <end position="35"/>
    </location>
</feature>
<dbReference type="InterPro" id="IPR036116">
    <property type="entry name" value="FN3_sf"/>
</dbReference>
<proteinExistence type="predicted"/>
<evidence type="ECO:0000313" key="5">
    <source>
        <dbReference type="EMBL" id="GAA2198707.1"/>
    </source>
</evidence>
<reference evidence="6" key="1">
    <citation type="journal article" date="2019" name="Int. J. Syst. Evol. Microbiol.">
        <title>The Global Catalogue of Microorganisms (GCM) 10K type strain sequencing project: providing services to taxonomists for standard genome sequencing and annotation.</title>
        <authorList>
            <consortium name="The Broad Institute Genomics Platform"/>
            <consortium name="The Broad Institute Genome Sequencing Center for Infectious Disease"/>
            <person name="Wu L."/>
            <person name="Ma J."/>
        </authorList>
    </citation>
    <scope>NUCLEOTIDE SEQUENCE [LARGE SCALE GENOMIC DNA]</scope>
    <source>
        <strain evidence="6">JCM 16034</strain>
    </source>
</reference>
<accession>A0ABP5NGE7</accession>
<name>A0ABP5NGE7_9MICC</name>
<keyword evidence="3" id="KW-0732">Signal</keyword>
<dbReference type="PROSITE" id="PS50853">
    <property type="entry name" value="FN3"/>
    <property type="match status" value="1"/>
</dbReference>
<organism evidence="5 6">
    <name type="scientific">Sinomonas flava</name>
    <dbReference type="NCBI Taxonomy" id="496857"/>
    <lineage>
        <taxon>Bacteria</taxon>
        <taxon>Bacillati</taxon>
        <taxon>Actinomycetota</taxon>
        <taxon>Actinomycetes</taxon>
        <taxon>Micrococcales</taxon>
        <taxon>Micrococcaceae</taxon>
        <taxon>Sinomonas</taxon>
    </lineage>
</organism>
<dbReference type="NCBIfam" id="NF038114">
    <property type="entry name" value="rightmost"/>
    <property type="match status" value="1"/>
</dbReference>
<dbReference type="Proteomes" id="UP001500432">
    <property type="component" value="Unassembled WGS sequence"/>
</dbReference>
<dbReference type="SUPFAM" id="SSF49265">
    <property type="entry name" value="Fibronectin type III"/>
    <property type="match status" value="1"/>
</dbReference>
<sequence>MGDPVMTRSRHLSRPALASAATAALALGLAVPAHADTLHADGDVLTEGTDVALGIIACDQAIPFSTLLSAVRQGARGTAPVYADGSTVSFDASVLSWPAGMTVDFPTAWPELTLPSDWTARPDGTRSDSAEFQMALRSTVNGPGETTIRWWAGGTSATPGEAPVVLNAETRVTWETAGCRDADTAPTAPGTPSVSARVTGGSLTLSWAASTDAEGDPLTYTVETRDRDDLEWKTVITGLTSTALTLAAPEEGTRSYRVTAVEAGTTAPALSSAPSAPSAAVVVDRGAPNAPSYTTSRGPEYTAPDGTGWWRDSVGVAFASAGDPALPDGSAGSGVTSVTGSATVAAAGPFRITGVARDAALNKNHAVVSGAVDGAAPTVALDCPAEAVVGSATSGTWTASDEAGGSGVAGASAGSLSLVTDAVGARTETLAAGAASDRVGHATSSASCSYRVVYPFAGFFRSVDTDRVNVARAGRDVALSFSLGGDRGLGVLDGAPTFAVSGGALAGEAIDQSGKLPGAGLTYDAASGQYTYLWKTDRAWAGKSGTVSVRLADGTVHSAVFSFTK</sequence>
<evidence type="ECO:0000256" key="1">
    <source>
        <dbReference type="ARBA" id="ARBA00023295"/>
    </source>
</evidence>
<keyword evidence="2" id="KW-0624">Polysaccharide degradation</keyword>
<dbReference type="Gene3D" id="2.60.40.10">
    <property type="entry name" value="Immunoglobulins"/>
    <property type="match status" value="1"/>
</dbReference>
<gene>
    <name evidence="5" type="ORF">GCM10009849_12420</name>
</gene>
<protein>
    <recommendedName>
        <fullName evidence="4">Fibronectin type-III domain-containing protein</fullName>
    </recommendedName>
</protein>
<keyword evidence="1" id="KW-0326">Glycosidase</keyword>
<dbReference type="InterPro" id="IPR003961">
    <property type="entry name" value="FN3_dom"/>
</dbReference>
<keyword evidence="6" id="KW-1185">Reference proteome</keyword>
<evidence type="ECO:0000256" key="3">
    <source>
        <dbReference type="SAM" id="SignalP"/>
    </source>
</evidence>
<dbReference type="CDD" id="cd00063">
    <property type="entry name" value="FN3"/>
    <property type="match status" value="1"/>
</dbReference>